<protein>
    <submittedName>
        <fullName evidence="1">Uncharacterized protein</fullName>
    </submittedName>
</protein>
<dbReference type="EnsemblBacteria" id="ABL68452">
    <property type="protein sequence ID" value="ABL68452"/>
    <property type="gene ID" value="Pden_0338"/>
</dbReference>
<dbReference type="Proteomes" id="UP000000361">
    <property type="component" value="Chromosome 1"/>
</dbReference>
<evidence type="ECO:0000313" key="1">
    <source>
        <dbReference type="EMBL" id="ABL68452.1"/>
    </source>
</evidence>
<reference evidence="2" key="1">
    <citation type="submission" date="2006-12" db="EMBL/GenBank/DDBJ databases">
        <title>Complete sequence of chromosome 1 of Paracoccus denitrificans PD1222.</title>
        <authorList>
            <person name="Copeland A."/>
            <person name="Lucas S."/>
            <person name="Lapidus A."/>
            <person name="Barry K."/>
            <person name="Detter J.C."/>
            <person name="Glavina del Rio T."/>
            <person name="Hammon N."/>
            <person name="Israni S."/>
            <person name="Dalin E."/>
            <person name="Tice H."/>
            <person name="Pitluck S."/>
            <person name="Munk A.C."/>
            <person name="Brettin T."/>
            <person name="Bruce D."/>
            <person name="Han C."/>
            <person name="Tapia R."/>
            <person name="Gilna P."/>
            <person name="Schmutz J."/>
            <person name="Larimer F."/>
            <person name="Land M."/>
            <person name="Hauser L."/>
            <person name="Kyrpides N."/>
            <person name="Lykidis A."/>
            <person name="Spiro S."/>
            <person name="Richardson D.J."/>
            <person name="Moir J.W.B."/>
            <person name="Ferguson S.J."/>
            <person name="van Spanning R.J.M."/>
            <person name="Richardson P."/>
        </authorList>
    </citation>
    <scope>NUCLEOTIDE SEQUENCE [LARGE SCALE GENOMIC DNA]</scope>
    <source>
        <strain evidence="2">Pd 1222</strain>
    </source>
</reference>
<dbReference type="AlphaFoldDB" id="A1AYV8"/>
<evidence type="ECO:0000313" key="2">
    <source>
        <dbReference type="Proteomes" id="UP000000361"/>
    </source>
</evidence>
<gene>
    <name evidence="1" type="ordered locus">Pden_0338</name>
</gene>
<sequence>MQVNRYLEDKAMDRIDHALGRPVNPLAQTYRDHFAASVGSRAAEEMAASPHWRAGGSDGKLQWFFVTRAGQEALRDHLRKIGDQHRLYVVIWDGMEMPCVATSPSKARYSKWLDVTDGFCEVSFKDFCRAARVRLAVGGGGAAEGWA</sequence>
<dbReference type="RefSeq" id="WP_011746685.1">
    <property type="nucleotide sequence ID" value="NC_008686.1"/>
</dbReference>
<proteinExistence type="predicted"/>
<keyword evidence="2" id="KW-1185">Reference proteome</keyword>
<dbReference type="eggNOG" id="ENOG503394K">
    <property type="taxonomic scope" value="Bacteria"/>
</dbReference>
<accession>A1AYV8</accession>
<dbReference type="GeneID" id="93451558"/>
<dbReference type="KEGG" id="pde:Pden_0338"/>
<name>A1AYV8_PARDP</name>
<organism evidence="1 2">
    <name type="scientific">Paracoccus denitrificans (strain Pd 1222)</name>
    <dbReference type="NCBI Taxonomy" id="318586"/>
    <lineage>
        <taxon>Bacteria</taxon>
        <taxon>Pseudomonadati</taxon>
        <taxon>Pseudomonadota</taxon>
        <taxon>Alphaproteobacteria</taxon>
        <taxon>Rhodobacterales</taxon>
        <taxon>Paracoccaceae</taxon>
        <taxon>Paracoccus</taxon>
    </lineage>
</organism>
<dbReference type="EMBL" id="CP000489">
    <property type="protein sequence ID" value="ABL68452.1"/>
    <property type="molecule type" value="Genomic_DNA"/>
</dbReference>
<dbReference type="HOGENOM" id="CLU_1775657_0_0_5"/>
<dbReference type="STRING" id="318586.Pden_0338"/>
<dbReference type="OrthoDB" id="8410272at2"/>